<reference evidence="10 11" key="1">
    <citation type="journal article" date="2017" name="Int. J. Syst. Evol. Microbiol.">
        <title>Roseitalea porphyridii gen. nov., sp. nov., isolated from a red alga, and reclassification of Hoeflea suaedae Chung et al. 2013 as Pseudohoeflea suaedae gen. nov., comb. nov.</title>
        <authorList>
            <person name="Hyeon J.W."/>
            <person name="Jeong S.E."/>
            <person name="Baek K."/>
            <person name="Jeon C.O."/>
        </authorList>
    </citation>
    <scope>NUCLEOTIDE SEQUENCE [LARGE SCALE GENOMIC DNA]</scope>
    <source>
        <strain evidence="10 11">MA7-20</strain>
    </source>
</reference>
<feature type="compositionally biased region" description="Polar residues" evidence="7">
    <location>
        <begin position="605"/>
        <end position="615"/>
    </location>
</feature>
<evidence type="ECO:0000256" key="5">
    <source>
        <dbReference type="ARBA" id="ARBA00023136"/>
    </source>
</evidence>
<organism evidence="10 11">
    <name type="scientific">Roseitalea porphyridii</name>
    <dbReference type="NCBI Taxonomy" id="1852022"/>
    <lineage>
        <taxon>Bacteria</taxon>
        <taxon>Pseudomonadati</taxon>
        <taxon>Pseudomonadota</taxon>
        <taxon>Alphaproteobacteria</taxon>
        <taxon>Hyphomicrobiales</taxon>
        <taxon>Ahrensiaceae</taxon>
        <taxon>Roseitalea</taxon>
    </lineage>
</organism>
<feature type="transmembrane region" description="Helical" evidence="8">
    <location>
        <begin position="143"/>
        <end position="163"/>
    </location>
</feature>
<feature type="compositionally biased region" description="Low complexity" evidence="7">
    <location>
        <begin position="730"/>
        <end position="758"/>
    </location>
</feature>
<dbReference type="AlphaFoldDB" id="A0A4P6UYL9"/>
<keyword evidence="5 8" id="KW-0472">Membrane</keyword>
<dbReference type="GO" id="GO:0004713">
    <property type="term" value="F:protein tyrosine kinase activity"/>
    <property type="evidence" value="ECO:0007669"/>
    <property type="project" value="TreeGrafter"/>
</dbReference>
<evidence type="ECO:0000256" key="2">
    <source>
        <dbReference type="ARBA" id="ARBA00022475"/>
    </source>
</evidence>
<feature type="compositionally biased region" description="Pro residues" evidence="7">
    <location>
        <begin position="691"/>
        <end position="703"/>
    </location>
</feature>
<keyword evidence="11" id="KW-1185">Reference proteome</keyword>
<evidence type="ECO:0000256" key="1">
    <source>
        <dbReference type="ARBA" id="ARBA00004651"/>
    </source>
</evidence>
<feature type="region of interest" description="Disordered" evidence="7">
    <location>
        <begin position="588"/>
        <end position="782"/>
    </location>
</feature>
<keyword evidence="3 8" id="KW-0812">Transmembrane</keyword>
<evidence type="ECO:0000313" key="11">
    <source>
        <dbReference type="Proteomes" id="UP000293719"/>
    </source>
</evidence>
<keyword evidence="4 8" id="KW-1133">Transmembrane helix</keyword>
<feature type="compositionally biased region" description="Basic and acidic residues" evidence="7">
    <location>
        <begin position="68"/>
        <end position="88"/>
    </location>
</feature>
<gene>
    <name evidence="10" type="ORF">E0E05_02615</name>
</gene>
<evidence type="ECO:0000256" key="8">
    <source>
        <dbReference type="SAM" id="Phobius"/>
    </source>
</evidence>
<evidence type="ECO:0000256" key="6">
    <source>
        <dbReference type="SAM" id="Coils"/>
    </source>
</evidence>
<keyword evidence="6" id="KW-0175">Coiled coil</keyword>
<feature type="domain" description="Polysaccharide chain length determinant N-terminal" evidence="9">
    <location>
        <begin position="134"/>
        <end position="218"/>
    </location>
</feature>
<evidence type="ECO:0000256" key="7">
    <source>
        <dbReference type="SAM" id="MobiDB-lite"/>
    </source>
</evidence>
<dbReference type="Proteomes" id="UP000293719">
    <property type="component" value="Chromosome"/>
</dbReference>
<accession>A0A4P6UYL9</accession>
<dbReference type="PANTHER" id="PTHR32309:SF13">
    <property type="entry name" value="FERRIC ENTEROBACTIN TRANSPORT PROTEIN FEPE"/>
    <property type="match status" value="1"/>
</dbReference>
<dbReference type="InterPro" id="IPR003856">
    <property type="entry name" value="LPS_length_determ_N"/>
</dbReference>
<dbReference type="InterPro" id="IPR050445">
    <property type="entry name" value="Bact_polysacc_biosynth/exp"/>
</dbReference>
<feature type="transmembrane region" description="Helical" evidence="8">
    <location>
        <begin position="553"/>
        <end position="574"/>
    </location>
</feature>
<keyword evidence="2" id="KW-1003">Cell membrane</keyword>
<evidence type="ECO:0000256" key="3">
    <source>
        <dbReference type="ARBA" id="ARBA00022692"/>
    </source>
</evidence>
<proteinExistence type="predicted"/>
<dbReference type="PANTHER" id="PTHR32309">
    <property type="entry name" value="TYROSINE-PROTEIN KINASE"/>
    <property type="match status" value="1"/>
</dbReference>
<sequence>MGWPEDTRAVPMFDPASSGASSSLLMRASAREGAGSDDTGQDGRDGHRSARARRAARRPNPLLAALGRSDEDTADTRPDPPAEERPARDAQPSTDGENHARPSPPVSPPAPRADPAQRRDAPEPGAPLVDPIVMLSTIWRWRFAIALCTVLGGIIGVLVALSIPHRYTAYSEVLIDPREVQLVGRDLEREFLANEAALAIVDSRLSLVRSRPVLERVIEATNLDQDPEFNGASEGGIGLRDGLGVIMSLFGDETPVETSARTTLENLRDAIEIDRTTRTFVVTIGVEANAPRKAAMLANEVTRAFVEEQGSISSDKAREANTALTGRLDELQARVEQAERSIEEFRVENGLVSAQGRLLSEDDLAAASNQLAEARAATIRARSKAEEASGITIDDAIAGSVPIDLTTPSLTTFRAQHSALRQTAAQLEDQLGPRHPRLTAAQAATEAARQDIAAELGRIVQGAQSELRRAVQTEQELAAQVARAKAAKSDQSEAMVTLRDLQAEAEAARAIYSSALLRARETGEIGALGTVNAAILSPAEPPLTASSMSRKTIAIAFTIAGFLVGLGIATLAGLKNAVSLEAFNGARAAASEPPAGPRPGGSSPTRKASQDTTTMHPGYPYAPAPYQPQPSAQPTGYGQPHAPQHQPGNGWPPASQPFGQPASWPGQPQPSPYPQGGYPQAPAGHGAHPQPAYPPQMPMPPQAGHPGGWQQPQPEPAAMHGPYGAPGHVPQAAPGYQQAPWPQQPAPMAAPHWPAPTASYPPPGAQPHAPAPASDEMDELRRSIDDIREVVEELAARRGNVRRFA</sequence>
<protein>
    <recommendedName>
        <fullName evidence="9">Polysaccharide chain length determinant N-terminal domain-containing protein</fullName>
    </recommendedName>
</protein>
<feature type="compositionally biased region" description="Pro residues" evidence="7">
    <location>
        <begin position="102"/>
        <end position="112"/>
    </location>
</feature>
<dbReference type="KEGG" id="rpod:E0E05_02615"/>
<feature type="compositionally biased region" description="Low complexity" evidence="7">
    <location>
        <begin position="674"/>
        <end position="690"/>
    </location>
</feature>
<feature type="coiled-coil region" evidence="6">
    <location>
        <begin position="314"/>
        <end position="348"/>
    </location>
</feature>
<name>A0A4P6UYL9_9HYPH</name>
<dbReference type="Pfam" id="PF02706">
    <property type="entry name" value="Wzz"/>
    <property type="match status" value="1"/>
</dbReference>
<feature type="region of interest" description="Disordered" evidence="7">
    <location>
        <begin position="1"/>
        <end position="127"/>
    </location>
</feature>
<dbReference type="GO" id="GO:0005886">
    <property type="term" value="C:plasma membrane"/>
    <property type="evidence" value="ECO:0007669"/>
    <property type="project" value="UniProtKB-SubCell"/>
</dbReference>
<feature type="compositionally biased region" description="Low complexity" evidence="7">
    <location>
        <begin position="16"/>
        <end position="28"/>
    </location>
</feature>
<evidence type="ECO:0000259" key="9">
    <source>
        <dbReference type="Pfam" id="PF02706"/>
    </source>
</evidence>
<evidence type="ECO:0000313" key="10">
    <source>
        <dbReference type="EMBL" id="QBK29583.1"/>
    </source>
</evidence>
<evidence type="ECO:0000256" key="4">
    <source>
        <dbReference type="ARBA" id="ARBA00022989"/>
    </source>
</evidence>
<comment type="subcellular location">
    <subcellularLocation>
        <location evidence="1">Cell membrane</location>
        <topology evidence="1">Multi-pass membrane protein</topology>
    </subcellularLocation>
</comment>
<dbReference type="EMBL" id="CP036532">
    <property type="protein sequence ID" value="QBK29583.1"/>
    <property type="molecule type" value="Genomic_DNA"/>
</dbReference>